<protein>
    <submittedName>
        <fullName evidence="2">Uncharacterized protein</fullName>
    </submittedName>
</protein>
<sequence>MPVEIHEFEVSPAPAPPAAPGGPATPAAKPPPEPDLEQLALASRLAAAARELQLRTYTH</sequence>
<accession>A0ABW7EYM6</accession>
<organism evidence="2 3">
    <name type="scientific">Pelomonas parva</name>
    <dbReference type="NCBI Taxonomy" id="3299032"/>
    <lineage>
        <taxon>Bacteria</taxon>
        <taxon>Pseudomonadati</taxon>
        <taxon>Pseudomonadota</taxon>
        <taxon>Betaproteobacteria</taxon>
        <taxon>Burkholderiales</taxon>
        <taxon>Sphaerotilaceae</taxon>
        <taxon>Roseateles</taxon>
    </lineage>
</organism>
<dbReference type="RefSeq" id="WP_394475476.1">
    <property type="nucleotide sequence ID" value="NZ_JBIGHV010000001.1"/>
</dbReference>
<comment type="caution">
    <text evidence="2">The sequence shown here is derived from an EMBL/GenBank/DDBJ whole genome shotgun (WGS) entry which is preliminary data.</text>
</comment>
<name>A0ABW7EYM6_9BURK</name>
<reference evidence="2 3" key="1">
    <citation type="submission" date="2024-08" db="EMBL/GenBank/DDBJ databases">
        <authorList>
            <person name="Lu H."/>
        </authorList>
    </citation>
    <scope>NUCLEOTIDE SEQUENCE [LARGE SCALE GENOMIC DNA]</scope>
    <source>
        <strain evidence="2 3">LYH14W</strain>
    </source>
</reference>
<keyword evidence="3" id="KW-1185">Reference proteome</keyword>
<evidence type="ECO:0000313" key="2">
    <source>
        <dbReference type="EMBL" id="MFG6428545.1"/>
    </source>
</evidence>
<proteinExistence type="predicted"/>
<gene>
    <name evidence="2" type="ORF">ACG00Y_01390</name>
</gene>
<evidence type="ECO:0000313" key="3">
    <source>
        <dbReference type="Proteomes" id="UP001606210"/>
    </source>
</evidence>
<dbReference type="Proteomes" id="UP001606210">
    <property type="component" value="Unassembled WGS sequence"/>
</dbReference>
<evidence type="ECO:0000256" key="1">
    <source>
        <dbReference type="SAM" id="MobiDB-lite"/>
    </source>
</evidence>
<dbReference type="EMBL" id="JBIGHV010000001">
    <property type="protein sequence ID" value="MFG6428545.1"/>
    <property type="molecule type" value="Genomic_DNA"/>
</dbReference>
<feature type="region of interest" description="Disordered" evidence="1">
    <location>
        <begin position="1"/>
        <end position="35"/>
    </location>
</feature>